<evidence type="ECO:0000256" key="8">
    <source>
        <dbReference type="ARBA" id="ARBA00022763"/>
    </source>
</evidence>
<keyword evidence="12" id="KW-0234">DNA repair</keyword>
<name>A0A097II73_9CORY</name>
<dbReference type="GO" id="GO:0051539">
    <property type="term" value="F:4 iron, 4 sulfur cluster binding"/>
    <property type="evidence" value="ECO:0007669"/>
    <property type="project" value="UniProtKB-KW"/>
</dbReference>
<dbReference type="HOGENOM" id="CLU_012862_2_0_11"/>
<dbReference type="PROSITE" id="PS00764">
    <property type="entry name" value="ENDONUCLEASE_III_1"/>
    <property type="match status" value="1"/>
</dbReference>
<evidence type="ECO:0000256" key="10">
    <source>
        <dbReference type="ARBA" id="ARBA00023004"/>
    </source>
</evidence>
<evidence type="ECO:0000256" key="7">
    <source>
        <dbReference type="ARBA" id="ARBA00022723"/>
    </source>
</evidence>
<dbReference type="GO" id="GO:0046872">
    <property type="term" value="F:metal ion binding"/>
    <property type="evidence" value="ECO:0007669"/>
    <property type="project" value="UniProtKB-KW"/>
</dbReference>
<comment type="catalytic activity">
    <reaction evidence="1">
        <text>Hydrolyzes free adenine bases from 7,8-dihydro-8-oxoguanine:adenine mismatched double-stranded DNA, leaving an apurinic site.</text>
        <dbReference type="EC" id="3.2.2.31"/>
    </reaction>
</comment>
<evidence type="ECO:0000256" key="9">
    <source>
        <dbReference type="ARBA" id="ARBA00022801"/>
    </source>
</evidence>
<dbReference type="GO" id="GO:0034039">
    <property type="term" value="F:8-oxo-7,8-dihydroguanine DNA N-glycosylase activity"/>
    <property type="evidence" value="ECO:0007669"/>
    <property type="project" value="TreeGrafter"/>
</dbReference>
<dbReference type="Gene3D" id="1.10.1670.10">
    <property type="entry name" value="Helix-hairpin-Helix base-excision DNA repair enzymes (C-terminal)"/>
    <property type="match status" value="1"/>
</dbReference>
<keyword evidence="13" id="KW-0326">Glycosidase</keyword>
<evidence type="ECO:0000256" key="5">
    <source>
        <dbReference type="ARBA" id="ARBA00022023"/>
    </source>
</evidence>
<proteinExistence type="inferred from homology"/>
<dbReference type="SMART" id="SM00525">
    <property type="entry name" value="FES"/>
    <property type="match status" value="1"/>
</dbReference>
<dbReference type="PANTHER" id="PTHR42944:SF1">
    <property type="entry name" value="ADENINE DNA GLYCOSYLASE"/>
    <property type="match status" value="1"/>
</dbReference>
<dbReference type="SUPFAM" id="SSF48150">
    <property type="entry name" value="DNA-glycosylase"/>
    <property type="match status" value="1"/>
</dbReference>
<dbReference type="Proteomes" id="UP000029914">
    <property type="component" value="Chromosome"/>
</dbReference>
<dbReference type="InterPro" id="IPR044298">
    <property type="entry name" value="MIG/MutY"/>
</dbReference>
<dbReference type="eggNOG" id="COG1194">
    <property type="taxonomic scope" value="Bacteria"/>
</dbReference>
<organism evidence="15 16">
    <name type="scientific">Corynebacterium doosanense CAU 212 = DSM 45436</name>
    <dbReference type="NCBI Taxonomy" id="558173"/>
    <lineage>
        <taxon>Bacteria</taxon>
        <taxon>Bacillati</taxon>
        <taxon>Actinomycetota</taxon>
        <taxon>Actinomycetes</taxon>
        <taxon>Mycobacteriales</taxon>
        <taxon>Corynebacteriaceae</taxon>
        <taxon>Corynebacterium</taxon>
    </lineage>
</organism>
<dbReference type="Pfam" id="PF00633">
    <property type="entry name" value="HHH"/>
    <property type="match status" value="1"/>
</dbReference>
<accession>A0A097II73</accession>
<keyword evidence="9" id="KW-0378">Hydrolase</keyword>
<dbReference type="InterPro" id="IPR004035">
    <property type="entry name" value="Endouclease-III_FeS-bd_BS"/>
</dbReference>
<dbReference type="GO" id="GO:0032357">
    <property type="term" value="F:oxidized purine DNA binding"/>
    <property type="evidence" value="ECO:0007669"/>
    <property type="project" value="TreeGrafter"/>
</dbReference>
<keyword evidence="7" id="KW-0479">Metal-binding</keyword>
<evidence type="ECO:0000256" key="11">
    <source>
        <dbReference type="ARBA" id="ARBA00023014"/>
    </source>
</evidence>
<gene>
    <name evidence="15" type="ORF">CDOO_11610</name>
</gene>
<comment type="cofactor">
    <cofactor evidence="2">
        <name>[4Fe-4S] cluster</name>
        <dbReference type="ChEBI" id="CHEBI:49883"/>
    </cofactor>
</comment>
<dbReference type="InterPro" id="IPR011257">
    <property type="entry name" value="DNA_glycosylase"/>
</dbReference>
<dbReference type="OrthoDB" id="9802365at2"/>
<dbReference type="PANTHER" id="PTHR42944">
    <property type="entry name" value="ADENINE DNA GLYCOSYLASE"/>
    <property type="match status" value="1"/>
</dbReference>
<dbReference type="GO" id="GO:0006298">
    <property type="term" value="P:mismatch repair"/>
    <property type="evidence" value="ECO:0007669"/>
    <property type="project" value="TreeGrafter"/>
</dbReference>
<protein>
    <recommendedName>
        <fullName evidence="5">Adenine DNA glycosylase</fullName>
        <ecNumber evidence="4">3.2.2.31</ecNumber>
    </recommendedName>
</protein>
<feature type="domain" description="HhH-GPD" evidence="14">
    <location>
        <begin position="39"/>
        <end position="190"/>
    </location>
</feature>
<keyword evidence="11" id="KW-0411">Iron-sulfur</keyword>
<dbReference type="GO" id="GO:0006284">
    <property type="term" value="P:base-excision repair"/>
    <property type="evidence" value="ECO:0007669"/>
    <property type="project" value="InterPro"/>
</dbReference>
<evidence type="ECO:0000256" key="2">
    <source>
        <dbReference type="ARBA" id="ARBA00001966"/>
    </source>
</evidence>
<dbReference type="GO" id="GO:0000701">
    <property type="term" value="F:purine-specific mismatch base pair DNA N-glycosylase activity"/>
    <property type="evidence" value="ECO:0007669"/>
    <property type="project" value="UniProtKB-EC"/>
</dbReference>
<dbReference type="EC" id="3.2.2.31" evidence="4"/>
<keyword evidence="16" id="KW-1185">Reference proteome</keyword>
<evidence type="ECO:0000256" key="1">
    <source>
        <dbReference type="ARBA" id="ARBA00000843"/>
    </source>
</evidence>
<dbReference type="InterPro" id="IPR003651">
    <property type="entry name" value="Endonuclease3_FeS-loop_motif"/>
</dbReference>
<keyword evidence="10" id="KW-0408">Iron</keyword>
<evidence type="ECO:0000256" key="12">
    <source>
        <dbReference type="ARBA" id="ARBA00023204"/>
    </source>
</evidence>
<evidence type="ECO:0000256" key="13">
    <source>
        <dbReference type="ARBA" id="ARBA00023295"/>
    </source>
</evidence>
<sequence length="295" mass="33017">MNSSPLADALLPWYDTHERDLPWRDGRSTAWGVLLSEVMSQQTPVNRVVPLWEQWMQRWPTSADFAAAGTDEVLRAWDRLGYPRRALRLLECAREIVRRFDGEVPRDVDTLLSLPGIGEYTARAVACFHFGQNVPVVDTNVRRVYRRAVDGQFLQGPASRRELAEVASILPNHPSRGPRMSAALMELGALVCTARSPRCDQCPLLDQCAWQLAGCPEPSEEETRSAKRRVQKFAGTDRQVRGLIMAVLRDADGPVPLGKIDVVWPDAAQRSRCLFSLIDDGLATQDSDGRFRLPG</sequence>
<dbReference type="CDD" id="cd00056">
    <property type="entry name" value="ENDO3c"/>
    <property type="match status" value="1"/>
</dbReference>
<dbReference type="EMBL" id="CP006764">
    <property type="protein sequence ID" value="AIT61835.1"/>
    <property type="molecule type" value="Genomic_DNA"/>
</dbReference>
<evidence type="ECO:0000313" key="16">
    <source>
        <dbReference type="Proteomes" id="UP000029914"/>
    </source>
</evidence>
<evidence type="ECO:0000256" key="6">
    <source>
        <dbReference type="ARBA" id="ARBA00022485"/>
    </source>
</evidence>
<dbReference type="SMART" id="SM00478">
    <property type="entry name" value="ENDO3c"/>
    <property type="match status" value="1"/>
</dbReference>
<dbReference type="InterPro" id="IPR000445">
    <property type="entry name" value="HhH_motif"/>
</dbReference>
<keyword evidence="8" id="KW-0227">DNA damage</keyword>
<dbReference type="KEGG" id="cdo:CDOO_11610"/>
<dbReference type="RefSeq" id="WP_018022844.1">
    <property type="nucleotide sequence ID" value="NZ_AQUX01000013.1"/>
</dbReference>
<dbReference type="Gene3D" id="1.10.340.30">
    <property type="entry name" value="Hypothetical protein, domain 2"/>
    <property type="match status" value="1"/>
</dbReference>
<evidence type="ECO:0000313" key="15">
    <source>
        <dbReference type="EMBL" id="AIT61835.1"/>
    </source>
</evidence>
<dbReference type="InterPro" id="IPR003265">
    <property type="entry name" value="HhH-GPD_domain"/>
</dbReference>
<dbReference type="STRING" id="558173.CDOO_11610"/>
<keyword evidence="6" id="KW-0004">4Fe-4S</keyword>
<dbReference type="Pfam" id="PF00730">
    <property type="entry name" value="HhH-GPD"/>
    <property type="match status" value="1"/>
</dbReference>
<reference evidence="15 16" key="1">
    <citation type="submission" date="2013-09" db="EMBL/GenBank/DDBJ databases">
        <title>Complete genome sequence of Corynebacterium doosanense CAU 212(T) (=DSM 45436(T)), isolated from activated sludge.</title>
        <authorList>
            <person name="Schaffert L."/>
            <person name="Albersmeier A."/>
            <person name="Kalinowski J."/>
            <person name="Ruckert C."/>
        </authorList>
    </citation>
    <scope>NUCLEOTIDE SEQUENCE [LARGE SCALE GENOMIC DNA]</scope>
    <source>
        <strain evidence="15 16">CAU 212</strain>
    </source>
</reference>
<evidence type="ECO:0000259" key="14">
    <source>
        <dbReference type="SMART" id="SM00478"/>
    </source>
</evidence>
<comment type="similarity">
    <text evidence="3">Belongs to the Nth/MutY family.</text>
</comment>
<dbReference type="InterPro" id="IPR023170">
    <property type="entry name" value="HhH_base_excis_C"/>
</dbReference>
<dbReference type="Pfam" id="PF10576">
    <property type="entry name" value="EndIII_4Fe-2S"/>
    <property type="match status" value="1"/>
</dbReference>
<evidence type="ECO:0000256" key="3">
    <source>
        <dbReference type="ARBA" id="ARBA00008343"/>
    </source>
</evidence>
<evidence type="ECO:0000256" key="4">
    <source>
        <dbReference type="ARBA" id="ARBA00012045"/>
    </source>
</evidence>
<dbReference type="AlphaFoldDB" id="A0A097II73"/>
<dbReference type="GO" id="GO:0035485">
    <property type="term" value="F:adenine/guanine mispair binding"/>
    <property type="evidence" value="ECO:0007669"/>
    <property type="project" value="TreeGrafter"/>
</dbReference>